<gene>
    <name evidence="1" type="ORF">ACFFGV_09250</name>
</gene>
<sequence length="225" mass="24685">MYYPPNPPFPNRPLARSSNARVMTVNGIGSVTASPDIANIEMGVVTRGEELAQTQRENAKLIAQVTQALLDSGIEQSNIQTSDYYIYPQYDYVDGQQEFKGYQVTHMLSITIDNLEQTGQIIDTAVQNGVNRVANIQFTIQHPEDLYEEALSKALENALSKAQTMAQTMNLQLDISPLSITERVTQSPGAYQTLAKSEAVAGAATQVEPGQLSINAQVEVKFPYV</sequence>
<evidence type="ECO:0000313" key="2">
    <source>
        <dbReference type="Proteomes" id="UP001589836"/>
    </source>
</evidence>
<dbReference type="PANTHER" id="PTHR34387">
    <property type="entry name" value="SLR1258 PROTEIN"/>
    <property type="match status" value="1"/>
</dbReference>
<dbReference type="InterPro" id="IPR007497">
    <property type="entry name" value="SIMPL/DUF541"/>
</dbReference>
<evidence type="ECO:0000313" key="1">
    <source>
        <dbReference type="EMBL" id="MFC0523750.1"/>
    </source>
</evidence>
<dbReference type="RefSeq" id="WP_377346976.1">
    <property type="nucleotide sequence ID" value="NZ_JBHLTP010000007.1"/>
</dbReference>
<name>A0ABV6LMX4_9BACI</name>
<proteinExistence type="predicted"/>
<dbReference type="PANTHER" id="PTHR34387:SF2">
    <property type="entry name" value="SLR1258 PROTEIN"/>
    <property type="match status" value="1"/>
</dbReference>
<protein>
    <submittedName>
        <fullName evidence="1">SIMPL domain-containing protein</fullName>
    </submittedName>
</protein>
<reference evidence="1 2" key="1">
    <citation type="submission" date="2024-09" db="EMBL/GenBank/DDBJ databases">
        <authorList>
            <person name="Sun Q."/>
            <person name="Mori K."/>
        </authorList>
    </citation>
    <scope>NUCLEOTIDE SEQUENCE [LARGE SCALE GENOMIC DNA]</scope>
    <source>
        <strain evidence="1 2">NCAIM B.02529</strain>
    </source>
</reference>
<dbReference type="InterPro" id="IPR052022">
    <property type="entry name" value="26kDa_periplasmic_antigen"/>
</dbReference>
<organism evidence="1 2">
    <name type="scientific">Pontibacillus salicampi</name>
    <dbReference type="NCBI Taxonomy" id="1449801"/>
    <lineage>
        <taxon>Bacteria</taxon>
        <taxon>Bacillati</taxon>
        <taxon>Bacillota</taxon>
        <taxon>Bacilli</taxon>
        <taxon>Bacillales</taxon>
        <taxon>Bacillaceae</taxon>
        <taxon>Pontibacillus</taxon>
    </lineage>
</organism>
<dbReference type="EMBL" id="JBHLTP010000007">
    <property type="protein sequence ID" value="MFC0523750.1"/>
    <property type="molecule type" value="Genomic_DNA"/>
</dbReference>
<dbReference type="Pfam" id="PF04402">
    <property type="entry name" value="SIMPL"/>
    <property type="match status" value="1"/>
</dbReference>
<dbReference type="Gene3D" id="3.30.110.170">
    <property type="entry name" value="Protein of unknown function (DUF541), domain 1"/>
    <property type="match status" value="1"/>
</dbReference>
<keyword evidence="2" id="KW-1185">Reference proteome</keyword>
<comment type="caution">
    <text evidence="1">The sequence shown here is derived from an EMBL/GenBank/DDBJ whole genome shotgun (WGS) entry which is preliminary data.</text>
</comment>
<dbReference type="Gene3D" id="3.30.70.2970">
    <property type="entry name" value="Protein of unknown function (DUF541), domain 2"/>
    <property type="match status" value="1"/>
</dbReference>
<dbReference type="Proteomes" id="UP001589836">
    <property type="component" value="Unassembled WGS sequence"/>
</dbReference>
<accession>A0ABV6LMX4</accession>